<dbReference type="PANTHER" id="PTHR33223:SF11">
    <property type="entry name" value="ELEMENT PROTEIN, PUTATIVE-RELATED"/>
    <property type="match status" value="1"/>
</dbReference>
<feature type="region of interest" description="Disordered" evidence="1">
    <location>
        <begin position="17"/>
        <end position="69"/>
    </location>
</feature>
<evidence type="ECO:0000259" key="2">
    <source>
        <dbReference type="Pfam" id="PF03732"/>
    </source>
</evidence>
<feature type="compositionally biased region" description="Basic and acidic residues" evidence="1">
    <location>
        <begin position="39"/>
        <end position="63"/>
    </location>
</feature>
<dbReference type="InterPro" id="IPR005162">
    <property type="entry name" value="Retrotrans_gag_dom"/>
</dbReference>
<feature type="region of interest" description="Disordered" evidence="1">
    <location>
        <begin position="801"/>
        <end position="823"/>
    </location>
</feature>
<comment type="caution">
    <text evidence="3">The sequence shown here is derived from an EMBL/GenBank/DDBJ whole genome shotgun (WGS) entry which is preliminary data.</text>
</comment>
<dbReference type="Gene3D" id="2.40.70.10">
    <property type="entry name" value="Acid Proteases"/>
    <property type="match status" value="1"/>
</dbReference>
<proteinExistence type="predicted"/>
<accession>A0AAD8VK68</accession>
<dbReference type="SUPFAM" id="SSF56672">
    <property type="entry name" value="DNA/RNA polymerases"/>
    <property type="match status" value="1"/>
</dbReference>
<dbReference type="InterPro" id="IPR043502">
    <property type="entry name" value="DNA/RNA_pol_sf"/>
</dbReference>
<evidence type="ECO:0000313" key="4">
    <source>
        <dbReference type="Proteomes" id="UP001231189"/>
    </source>
</evidence>
<gene>
    <name evidence="3" type="ORF">QYE76_031418</name>
</gene>
<dbReference type="InterPro" id="IPR021109">
    <property type="entry name" value="Peptidase_aspartic_dom_sf"/>
</dbReference>
<evidence type="ECO:0000313" key="3">
    <source>
        <dbReference type="EMBL" id="KAK1607745.1"/>
    </source>
</evidence>
<feature type="domain" description="Retrotransposon gag" evidence="2">
    <location>
        <begin position="120"/>
        <end position="210"/>
    </location>
</feature>
<dbReference type="Gene3D" id="3.10.10.10">
    <property type="entry name" value="HIV Type 1 Reverse Transcriptase, subunit A, domain 1"/>
    <property type="match status" value="1"/>
</dbReference>
<name>A0AAD8VK68_LOLMU</name>
<sequence length="823" mass="94069">MAARPMAWPRHHVVWGPTAPFASFSSRTPSSRKPKPQRVPHEELQPPLRGGEHQREKSSRGRESGGNSLPEGEIDAIVIELDIISIIIIIISTIYTAITTAAPRHRCNDLGIAMNEVRKKLFTISMSGKAAHWYKLLKNGDSLDWEDIVPLFYSKFYPPSEIHKDRNRIYNFWPHDGESIAQAWGRLKSLMLKCPIHELPGNVIIDNFYARLSFQDKTLLDTSCSGSFTRNKEEFKRDLLDRIQENTEGWENDKDRESGIIYDYKCIEVFMDTDKFRNMSATYGLDSQVVANLYKAFASHYELPKKNFDKYHEPLYEKTPFPAKMKEYSVISSAVNKSEKKPIEPEEQIKVEPAVAIVKDLVTENVEDGHIIFCEDASNIVSHPNKPKQVSVPMLSVRIGDHCYYGLCDIGASVSAIPYELYTEIMHEIDSCELEDIDVVIQLANRETISPIGIVRDVEVLCDCKKEKILTKFAGESYEFNFSKFTKTPYKADLPSDDFKMEQCASIVLVPNNPLQQHLENSESEVFRKERDELEEIFLRQPILKHDLPVEDLGTTPPPKMKEVVRNEVLKLLEAGIIYPIADSRWVSPVHCVPKKGGMTVVPNDNDELIPQRVVVGLENIAYDPVPVNDSFPNEQLAVIKVSSRESPWICFRSSSTMSSSGTQKDSFFEDVVNPYMNELKMHPKELLLVDGELQIKDVQGPKGEGSLEDRMEKLEQEVFNYKKMAEREVDIFHKIVSELIDGHKRETAKLWDDIFSLHDTTNKLQAQLYDVHNQNCEYENRFKRISHAASFRFPETKMSFVDGEPLPWKSDDGKDSPSSPKE</sequence>
<dbReference type="PANTHER" id="PTHR33223">
    <property type="entry name" value="CCHC-TYPE DOMAIN-CONTAINING PROTEIN"/>
    <property type="match status" value="1"/>
</dbReference>
<dbReference type="EMBL" id="JAUUTY010000007">
    <property type="protein sequence ID" value="KAK1607745.1"/>
    <property type="molecule type" value="Genomic_DNA"/>
</dbReference>
<dbReference type="Pfam" id="PF03732">
    <property type="entry name" value="Retrotrans_gag"/>
    <property type="match status" value="1"/>
</dbReference>
<reference evidence="3" key="1">
    <citation type="submission" date="2023-07" db="EMBL/GenBank/DDBJ databases">
        <title>A chromosome-level genome assembly of Lolium multiflorum.</title>
        <authorList>
            <person name="Chen Y."/>
            <person name="Copetti D."/>
            <person name="Kolliker R."/>
            <person name="Studer B."/>
        </authorList>
    </citation>
    <scope>NUCLEOTIDE SEQUENCE</scope>
    <source>
        <strain evidence="3">02402/16</strain>
        <tissue evidence="3">Leaf</tissue>
    </source>
</reference>
<organism evidence="3 4">
    <name type="scientific">Lolium multiflorum</name>
    <name type="common">Italian ryegrass</name>
    <name type="synonym">Lolium perenne subsp. multiflorum</name>
    <dbReference type="NCBI Taxonomy" id="4521"/>
    <lineage>
        <taxon>Eukaryota</taxon>
        <taxon>Viridiplantae</taxon>
        <taxon>Streptophyta</taxon>
        <taxon>Embryophyta</taxon>
        <taxon>Tracheophyta</taxon>
        <taxon>Spermatophyta</taxon>
        <taxon>Magnoliopsida</taxon>
        <taxon>Liliopsida</taxon>
        <taxon>Poales</taxon>
        <taxon>Poaceae</taxon>
        <taxon>BOP clade</taxon>
        <taxon>Pooideae</taxon>
        <taxon>Poodae</taxon>
        <taxon>Poeae</taxon>
        <taxon>Poeae Chloroplast Group 2 (Poeae type)</taxon>
        <taxon>Loliodinae</taxon>
        <taxon>Loliinae</taxon>
        <taxon>Lolium</taxon>
    </lineage>
</organism>
<feature type="compositionally biased region" description="Low complexity" evidence="1">
    <location>
        <begin position="19"/>
        <end position="29"/>
    </location>
</feature>
<dbReference type="Proteomes" id="UP001231189">
    <property type="component" value="Unassembled WGS sequence"/>
</dbReference>
<dbReference type="AlphaFoldDB" id="A0AAD8VK68"/>
<evidence type="ECO:0000256" key="1">
    <source>
        <dbReference type="SAM" id="MobiDB-lite"/>
    </source>
</evidence>
<feature type="compositionally biased region" description="Basic and acidic residues" evidence="1">
    <location>
        <begin position="810"/>
        <end position="823"/>
    </location>
</feature>
<keyword evidence="4" id="KW-1185">Reference proteome</keyword>
<protein>
    <recommendedName>
        <fullName evidence="2">Retrotransposon gag domain-containing protein</fullName>
    </recommendedName>
</protein>